<dbReference type="NCBIfam" id="TIGR01128">
    <property type="entry name" value="holA"/>
    <property type="match status" value="1"/>
</dbReference>
<dbReference type="EMBL" id="BMYZ01000002">
    <property type="protein sequence ID" value="GGY80275.1"/>
    <property type="molecule type" value="Genomic_DNA"/>
</dbReference>
<dbReference type="InterPro" id="IPR008921">
    <property type="entry name" value="DNA_pol3_clamp-load_cplx_C"/>
</dbReference>
<dbReference type="InterPro" id="IPR027417">
    <property type="entry name" value="P-loop_NTPase"/>
</dbReference>
<dbReference type="Proteomes" id="UP000619761">
    <property type="component" value="Unassembled WGS sequence"/>
</dbReference>
<keyword evidence="6" id="KW-0239">DNA-directed DNA polymerase</keyword>
<evidence type="ECO:0000256" key="3">
    <source>
        <dbReference type="ARBA" id="ARBA00022679"/>
    </source>
</evidence>
<dbReference type="InterPro" id="IPR010372">
    <property type="entry name" value="DNA_pol3_delta_N"/>
</dbReference>
<evidence type="ECO:0000256" key="4">
    <source>
        <dbReference type="ARBA" id="ARBA00022695"/>
    </source>
</evidence>
<dbReference type="EC" id="2.7.7.7" evidence="1 9"/>
<evidence type="ECO:0000259" key="11">
    <source>
        <dbReference type="Pfam" id="PF21694"/>
    </source>
</evidence>
<dbReference type="SUPFAM" id="SSF52540">
    <property type="entry name" value="P-loop containing nucleoside triphosphate hydrolases"/>
    <property type="match status" value="1"/>
</dbReference>
<feature type="domain" description="DNA polymerase III delta subunit-like C-terminal" evidence="11">
    <location>
        <begin position="213"/>
        <end position="316"/>
    </location>
</feature>
<feature type="domain" description="DNA polymerase III delta N-terminal" evidence="10">
    <location>
        <begin position="21"/>
        <end position="135"/>
    </location>
</feature>
<dbReference type="InterPro" id="IPR048466">
    <property type="entry name" value="DNA_pol3_delta-like_C"/>
</dbReference>
<dbReference type="PANTHER" id="PTHR34388">
    <property type="entry name" value="DNA POLYMERASE III SUBUNIT DELTA"/>
    <property type="match status" value="1"/>
</dbReference>
<dbReference type="Gene3D" id="3.40.50.300">
    <property type="entry name" value="P-loop containing nucleotide triphosphate hydrolases"/>
    <property type="match status" value="1"/>
</dbReference>
<dbReference type="InterPro" id="IPR005790">
    <property type="entry name" value="DNA_polIII_delta"/>
</dbReference>
<dbReference type="Gene3D" id="1.20.272.10">
    <property type="match status" value="1"/>
</dbReference>
<dbReference type="RefSeq" id="WP_189419383.1">
    <property type="nucleotide sequence ID" value="NZ_BMYZ01000002.1"/>
</dbReference>
<keyword evidence="4" id="KW-0548">Nucleotidyltransferase</keyword>
<evidence type="ECO:0000259" key="10">
    <source>
        <dbReference type="Pfam" id="PF06144"/>
    </source>
</evidence>
<evidence type="ECO:0000256" key="8">
    <source>
        <dbReference type="ARBA" id="ARBA00049244"/>
    </source>
</evidence>
<dbReference type="PANTHER" id="PTHR34388:SF1">
    <property type="entry name" value="DNA POLYMERASE III SUBUNIT DELTA"/>
    <property type="match status" value="1"/>
</dbReference>
<comment type="similarity">
    <text evidence="7">Belongs to the DNA polymerase HolA subunit family.</text>
</comment>
<dbReference type="Pfam" id="PF21694">
    <property type="entry name" value="DNA_pol3_delta_C"/>
    <property type="match status" value="1"/>
</dbReference>
<dbReference type="Gene3D" id="1.10.8.60">
    <property type="match status" value="1"/>
</dbReference>
<gene>
    <name evidence="12" type="primary">holA</name>
    <name evidence="12" type="ORF">GCM10011613_26630</name>
</gene>
<dbReference type="SUPFAM" id="SSF48019">
    <property type="entry name" value="post-AAA+ oligomerization domain-like"/>
    <property type="match status" value="1"/>
</dbReference>
<evidence type="ECO:0000256" key="5">
    <source>
        <dbReference type="ARBA" id="ARBA00022705"/>
    </source>
</evidence>
<evidence type="ECO:0000256" key="2">
    <source>
        <dbReference type="ARBA" id="ARBA00017703"/>
    </source>
</evidence>
<comment type="caution">
    <text evidence="12">The sequence shown here is derived from an EMBL/GenBank/DDBJ whole genome shotgun (WGS) entry which is preliminary data.</text>
</comment>
<organism evidence="12 13">
    <name type="scientific">Cellvibrio zantedeschiae</name>
    <dbReference type="NCBI Taxonomy" id="1237077"/>
    <lineage>
        <taxon>Bacteria</taxon>
        <taxon>Pseudomonadati</taxon>
        <taxon>Pseudomonadota</taxon>
        <taxon>Gammaproteobacteria</taxon>
        <taxon>Cellvibrionales</taxon>
        <taxon>Cellvibrionaceae</taxon>
        <taxon>Cellvibrio</taxon>
    </lineage>
</organism>
<evidence type="ECO:0000256" key="1">
    <source>
        <dbReference type="ARBA" id="ARBA00012417"/>
    </source>
</evidence>
<keyword evidence="5" id="KW-0235">DNA replication</keyword>
<dbReference type="Pfam" id="PF06144">
    <property type="entry name" value="DNA_pol3_delta"/>
    <property type="match status" value="1"/>
</dbReference>
<keyword evidence="13" id="KW-1185">Reference proteome</keyword>
<comment type="catalytic activity">
    <reaction evidence="8">
        <text>DNA(n) + a 2'-deoxyribonucleoside 5'-triphosphate = DNA(n+1) + diphosphate</text>
        <dbReference type="Rhea" id="RHEA:22508"/>
        <dbReference type="Rhea" id="RHEA-COMP:17339"/>
        <dbReference type="Rhea" id="RHEA-COMP:17340"/>
        <dbReference type="ChEBI" id="CHEBI:33019"/>
        <dbReference type="ChEBI" id="CHEBI:61560"/>
        <dbReference type="ChEBI" id="CHEBI:173112"/>
        <dbReference type="EC" id="2.7.7.7"/>
    </reaction>
</comment>
<proteinExistence type="inferred from homology"/>
<accession>A0ABQ3B5L0</accession>
<dbReference type="CDD" id="cd18138">
    <property type="entry name" value="HLD_clamp_pol_III_delta"/>
    <property type="match status" value="1"/>
</dbReference>
<evidence type="ECO:0000256" key="6">
    <source>
        <dbReference type="ARBA" id="ARBA00022932"/>
    </source>
</evidence>
<name>A0ABQ3B5L0_9GAMM</name>
<keyword evidence="3" id="KW-0808">Transferase</keyword>
<evidence type="ECO:0000313" key="12">
    <source>
        <dbReference type="EMBL" id="GGY80275.1"/>
    </source>
</evidence>
<evidence type="ECO:0000256" key="7">
    <source>
        <dbReference type="ARBA" id="ARBA00034754"/>
    </source>
</evidence>
<protein>
    <recommendedName>
        <fullName evidence="2 9">DNA polymerase III subunit delta</fullName>
        <ecNumber evidence="1 9">2.7.7.7</ecNumber>
    </recommendedName>
</protein>
<reference evidence="13" key="1">
    <citation type="journal article" date="2019" name="Int. J. Syst. Evol. Microbiol.">
        <title>The Global Catalogue of Microorganisms (GCM) 10K type strain sequencing project: providing services to taxonomists for standard genome sequencing and annotation.</title>
        <authorList>
            <consortium name="The Broad Institute Genomics Platform"/>
            <consortium name="The Broad Institute Genome Sequencing Center for Infectious Disease"/>
            <person name="Wu L."/>
            <person name="Ma J."/>
        </authorList>
    </citation>
    <scope>NUCLEOTIDE SEQUENCE [LARGE SCALE GENOMIC DNA]</scope>
    <source>
        <strain evidence="13">KCTC 32239</strain>
    </source>
</reference>
<evidence type="ECO:0000313" key="13">
    <source>
        <dbReference type="Proteomes" id="UP000619761"/>
    </source>
</evidence>
<sequence length="349" mass="38281">MAKLRPEQLGSALTKSLAPIYIVTGEEPLLIQETCDAIRAAARKAGFVERDLYHADNHFDWSQVLASANSMSLFADKKIIEVRVPNGKPGDKGGKVLQEYAQSPSSDNLLLVITEKVDSATQKSKWFSALENQGVHIQHWPVTAENLSHWIGVRLKQAGLQADSNAIDLLASRIEGNLLAAVQEIEKLKLLAPGNVINMELMASVVADSARYDVFGLSDKALHGDARGAVKTLHGLKSEGTEAIAVLWALTRDIRSLVQISQMTSQGKNFDWAAKQSGVWDKKQPLFRSALQRLKPAHLQQLLRKANGIDKAVKGMRDAEPWDELLDLVLNLAGVQSLHPANEKLSLKI</sequence>
<evidence type="ECO:0000256" key="9">
    <source>
        <dbReference type="NCBIfam" id="TIGR01128"/>
    </source>
</evidence>